<dbReference type="GO" id="GO:0016787">
    <property type="term" value="F:hydrolase activity"/>
    <property type="evidence" value="ECO:0007669"/>
    <property type="project" value="UniProtKB-KW"/>
</dbReference>
<name>G6YQL0_9GAMM</name>
<keyword evidence="3 6" id="KW-0227">DNA damage</keyword>
<evidence type="ECO:0000256" key="3">
    <source>
        <dbReference type="ARBA" id="ARBA00022763"/>
    </source>
</evidence>
<dbReference type="PATRIC" id="fig|1094979.3.peg.1085"/>
<evidence type="ECO:0000256" key="5">
    <source>
        <dbReference type="ARBA" id="ARBA00023204"/>
    </source>
</evidence>
<evidence type="ECO:0000313" key="8">
    <source>
        <dbReference type="Proteomes" id="UP000003208"/>
    </source>
</evidence>
<dbReference type="NCBIfam" id="TIGR00632">
    <property type="entry name" value="vsr"/>
    <property type="match status" value="1"/>
</dbReference>
<dbReference type="InterPro" id="IPR011335">
    <property type="entry name" value="Restrct_endonuc-II-like"/>
</dbReference>
<evidence type="ECO:0000313" key="7">
    <source>
        <dbReference type="EMBL" id="EHJ05581.1"/>
    </source>
</evidence>
<dbReference type="REBASE" id="42190">
    <property type="entry name" value="V.Mma79ORFAP"/>
</dbReference>
<keyword evidence="5 6" id="KW-0234">DNA repair</keyword>
<dbReference type="EMBL" id="AGTR01000018">
    <property type="protein sequence ID" value="EHJ05581.1"/>
    <property type="molecule type" value="Genomic_DNA"/>
</dbReference>
<comment type="function">
    <text evidence="6">May nick specific sequences that contain T:G mispairs resulting from m5C-deamination.</text>
</comment>
<reference evidence="7 8" key="1">
    <citation type="journal article" date="2012" name="J. Bacteriol.">
        <title>Genome sequence of deep-sea manganese-oxidizing bacterium Marinobacter manganoxydans MnI7-9.</title>
        <authorList>
            <person name="Wang H."/>
            <person name="Li H."/>
            <person name="Shao Z."/>
            <person name="Liao S."/>
            <person name="Johnstone L."/>
            <person name="Rensing C."/>
            <person name="Wang G."/>
        </authorList>
    </citation>
    <scope>NUCLEOTIDE SEQUENCE [LARGE SCALE GENOMIC DNA]</scope>
    <source>
        <strain evidence="7 8">MnI7-9</strain>
    </source>
</reference>
<dbReference type="SUPFAM" id="SSF52980">
    <property type="entry name" value="Restriction endonuclease-like"/>
    <property type="match status" value="1"/>
</dbReference>
<keyword evidence="2 6" id="KW-0255">Endonuclease</keyword>
<accession>G6YQL0</accession>
<dbReference type="Proteomes" id="UP000003208">
    <property type="component" value="Unassembled WGS sequence"/>
</dbReference>
<dbReference type="AlphaFoldDB" id="G6YQL0"/>
<dbReference type="GO" id="GO:0006298">
    <property type="term" value="P:mismatch repair"/>
    <property type="evidence" value="ECO:0007669"/>
    <property type="project" value="UniProtKB-UniRule"/>
</dbReference>
<sequence>MVDVVDPETRSKMMSGIRGKNTKPEILIRRALHAGGFRFRLHRKDLPGSPDIVLPKYRAVILINGCFWHGHQCRLFKWPKTRPEFWRNKIEGNIRRDQQKLSELKRLGWRVCLLWECEIKGANEEHLDRVIESISKWLKGEESSLFIPDSRTQAISDQLTNIG</sequence>
<evidence type="ECO:0000256" key="1">
    <source>
        <dbReference type="ARBA" id="ARBA00022722"/>
    </source>
</evidence>
<dbReference type="Gene3D" id="3.40.960.10">
    <property type="entry name" value="VSR Endonuclease"/>
    <property type="match status" value="1"/>
</dbReference>
<dbReference type="EC" id="3.1.-.-" evidence="6"/>
<gene>
    <name evidence="7" type="ORF">KYE_05626</name>
</gene>
<dbReference type="InterPro" id="IPR004603">
    <property type="entry name" value="DNA_mismatch_endonuc_vsr"/>
</dbReference>
<keyword evidence="4 6" id="KW-0378">Hydrolase</keyword>
<evidence type="ECO:0000256" key="6">
    <source>
        <dbReference type="PIRNR" id="PIRNR018267"/>
    </source>
</evidence>
<protein>
    <recommendedName>
        <fullName evidence="6">Very short patch repair endonuclease</fullName>
        <ecNumber evidence="6">3.1.-.-</ecNumber>
    </recommendedName>
</protein>
<dbReference type="GO" id="GO:0004519">
    <property type="term" value="F:endonuclease activity"/>
    <property type="evidence" value="ECO:0007669"/>
    <property type="project" value="UniProtKB-KW"/>
</dbReference>
<evidence type="ECO:0000256" key="4">
    <source>
        <dbReference type="ARBA" id="ARBA00022801"/>
    </source>
</evidence>
<proteinExistence type="inferred from homology"/>
<dbReference type="Pfam" id="PF03852">
    <property type="entry name" value="Vsr"/>
    <property type="match status" value="1"/>
</dbReference>
<dbReference type="CDD" id="cd00221">
    <property type="entry name" value="Vsr"/>
    <property type="match status" value="1"/>
</dbReference>
<dbReference type="PIRSF" id="PIRSF018267">
    <property type="entry name" value="VSR_endonuc"/>
    <property type="match status" value="1"/>
</dbReference>
<keyword evidence="8" id="KW-1185">Reference proteome</keyword>
<organism evidence="7 8">
    <name type="scientific">Marinobacter manganoxydans MnI7-9</name>
    <dbReference type="NCBI Taxonomy" id="1094979"/>
    <lineage>
        <taxon>Bacteria</taxon>
        <taxon>Pseudomonadati</taxon>
        <taxon>Pseudomonadota</taxon>
        <taxon>Gammaproteobacteria</taxon>
        <taxon>Pseudomonadales</taxon>
        <taxon>Marinobacteraceae</taxon>
        <taxon>Marinobacter</taxon>
    </lineage>
</organism>
<keyword evidence="1 6" id="KW-0540">Nuclease</keyword>
<comment type="similarity">
    <text evidence="6">Belongs to the vsr family.</text>
</comment>
<dbReference type="RefSeq" id="WP_008171231.1">
    <property type="nucleotide sequence ID" value="NZ_AGTR01000018.1"/>
</dbReference>
<evidence type="ECO:0000256" key="2">
    <source>
        <dbReference type="ARBA" id="ARBA00022759"/>
    </source>
</evidence>